<keyword evidence="2" id="KW-1185">Reference proteome</keyword>
<dbReference type="GeneID" id="18562990"/>
<evidence type="ECO:0000313" key="1">
    <source>
        <dbReference type="EMBL" id="AFH21032.1"/>
    </source>
</evidence>
<reference evidence="1 2" key="1">
    <citation type="submission" date="2012-02" db="EMBL/GenBank/DDBJ databases">
        <title>Complete Genome Sequence of Cronobacter sakazakii Bacteriophage CR9.</title>
        <authorList>
            <person name="Shin H."/>
            <person name="Lee J.-H."/>
            <person name="Kim Y."/>
            <person name="Ryu S."/>
        </authorList>
    </citation>
    <scope>NUCLEOTIDE SEQUENCE [LARGE SCALE GENOMIC DNA]</scope>
</reference>
<protein>
    <submittedName>
        <fullName evidence="1">Uncharacterized protein</fullName>
    </submittedName>
</protein>
<gene>
    <name evidence="1" type="ORF">CR9_148</name>
</gene>
<evidence type="ECO:0000313" key="2">
    <source>
        <dbReference type="Proteomes" id="UP000011829"/>
    </source>
</evidence>
<dbReference type="RefSeq" id="YP_009015110.1">
    <property type="nucleotide sequence ID" value="NC_023717.1"/>
</dbReference>
<dbReference type="OrthoDB" id="31148at10239"/>
<proteinExistence type="predicted"/>
<accession>M1F1B5</accession>
<sequence>MFTFNAKTSEAVQKAILGAYNRGDRVRVWYGNTETGESWLDEYDVTGKIGRSMGEQKIPLLVKNSRSYGGGALLDSSIIRIDSINSRRTLYKHPNFNTGNLVQCAPNSADYVEAVARHGGDELIAQFKKPGQAARWIAFMNGDRYAK</sequence>
<dbReference type="KEGG" id="vg:18562990"/>
<organism evidence="1 2">
    <name type="scientific">Cronobacter phage CR9</name>
    <dbReference type="NCBI Taxonomy" id="1162290"/>
    <lineage>
        <taxon>Viruses</taxon>
        <taxon>Duplodnaviria</taxon>
        <taxon>Heunggongvirae</taxon>
        <taxon>Uroviricota</taxon>
        <taxon>Caudoviricetes</taxon>
        <taxon>Vequintavirinae</taxon>
        <taxon>Certrevirus</taxon>
        <taxon>Certrevirus CR9</taxon>
    </lineage>
</organism>
<dbReference type="EMBL" id="JQ691611">
    <property type="protein sequence ID" value="AFH21032.1"/>
    <property type="molecule type" value="Genomic_DNA"/>
</dbReference>
<name>M1F1B5_9CAUD</name>
<dbReference type="Proteomes" id="UP000011829">
    <property type="component" value="Segment"/>
</dbReference>